<dbReference type="SMART" id="SM00439">
    <property type="entry name" value="BAH"/>
    <property type="match status" value="1"/>
</dbReference>
<gene>
    <name evidence="6 7 8 9 10 11 12 13" type="primary">LOC104612620</name>
</gene>
<evidence type="ECO:0000256" key="2">
    <source>
        <dbReference type="SAM" id="MobiDB-lite"/>
    </source>
</evidence>
<dbReference type="PROSITE" id="PS51038">
    <property type="entry name" value="BAH"/>
    <property type="match status" value="1"/>
</dbReference>
<evidence type="ECO:0000313" key="12">
    <source>
        <dbReference type="RefSeq" id="XP_010278407.1"/>
    </source>
</evidence>
<dbReference type="CDD" id="cd00590">
    <property type="entry name" value="RRM_SF"/>
    <property type="match status" value="1"/>
</dbReference>
<reference evidence="6 7" key="1">
    <citation type="submission" date="2025-04" db="UniProtKB">
        <authorList>
            <consortium name="RefSeq"/>
        </authorList>
    </citation>
    <scope>IDENTIFICATION</scope>
</reference>
<dbReference type="SUPFAM" id="SSF54928">
    <property type="entry name" value="RNA-binding domain, RBD"/>
    <property type="match status" value="1"/>
</dbReference>
<feature type="compositionally biased region" description="Basic and acidic residues" evidence="2">
    <location>
        <begin position="303"/>
        <end position="332"/>
    </location>
</feature>
<evidence type="ECO:0000313" key="9">
    <source>
        <dbReference type="RefSeq" id="XP_010278402.1"/>
    </source>
</evidence>
<dbReference type="RefSeq" id="XP_010278406.1">
    <property type="nucleotide sequence ID" value="XM_010280104.2"/>
</dbReference>
<evidence type="ECO:0000313" key="6">
    <source>
        <dbReference type="RefSeq" id="XP_010278399.1"/>
    </source>
</evidence>
<dbReference type="RefSeq" id="XP_010278399.1">
    <property type="nucleotide sequence ID" value="XM_010280097.2"/>
</dbReference>
<dbReference type="FunFam" id="2.30.30.490:FF:000017">
    <property type="entry name" value="Bromo-adjacent homology (BAH) domain-containing protein"/>
    <property type="match status" value="1"/>
</dbReference>
<feature type="compositionally biased region" description="Basic and acidic residues" evidence="2">
    <location>
        <begin position="375"/>
        <end position="406"/>
    </location>
</feature>
<evidence type="ECO:0000313" key="11">
    <source>
        <dbReference type="RefSeq" id="XP_010278406.1"/>
    </source>
</evidence>
<dbReference type="PANTHER" id="PTHR47073">
    <property type="entry name" value="PROTEIN ANTI-SILENCING 1"/>
    <property type="match status" value="1"/>
</dbReference>
<dbReference type="InterPro" id="IPR001025">
    <property type="entry name" value="BAH_dom"/>
</dbReference>
<protein>
    <submittedName>
        <fullName evidence="6 7">Protein ANTI-SILENCING 1-like</fullName>
    </submittedName>
</protein>
<feature type="region of interest" description="Disordered" evidence="2">
    <location>
        <begin position="252"/>
        <end position="277"/>
    </location>
</feature>
<dbReference type="PROSITE" id="PS50102">
    <property type="entry name" value="RRM"/>
    <property type="match status" value="1"/>
</dbReference>
<dbReference type="Pfam" id="PF00076">
    <property type="entry name" value="RRM_1"/>
    <property type="match status" value="1"/>
</dbReference>
<feature type="region of interest" description="Disordered" evidence="2">
    <location>
        <begin position="372"/>
        <end position="410"/>
    </location>
</feature>
<feature type="domain" description="BAH" evidence="4">
    <location>
        <begin position="44"/>
        <end position="170"/>
    </location>
</feature>
<accession>A0A1U8BEJ7</accession>
<dbReference type="RefSeq" id="XP_010278402.1">
    <property type="nucleotide sequence ID" value="XM_010280100.2"/>
</dbReference>
<dbReference type="InterPro" id="IPR043151">
    <property type="entry name" value="BAH_sf"/>
</dbReference>
<evidence type="ECO:0000313" key="8">
    <source>
        <dbReference type="RefSeq" id="XP_010278401.1"/>
    </source>
</evidence>
<organism evidence="5 11">
    <name type="scientific">Nelumbo nucifera</name>
    <name type="common">Sacred lotus</name>
    <dbReference type="NCBI Taxonomy" id="4432"/>
    <lineage>
        <taxon>Eukaryota</taxon>
        <taxon>Viridiplantae</taxon>
        <taxon>Streptophyta</taxon>
        <taxon>Embryophyta</taxon>
        <taxon>Tracheophyta</taxon>
        <taxon>Spermatophyta</taxon>
        <taxon>Magnoliopsida</taxon>
        <taxon>Proteales</taxon>
        <taxon>Nelumbonaceae</taxon>
        <taxon>Nelumbo</taxon>
    </lineage>
</organism>
<dbReference type="InterPro" id="IPR035979">
    <property type="entry name" value="RBD_domain_sf"/>
</dbReference>
<dbReference type="GeneID" id="104612620"/>
<dbReference type="RefSeq" id="XP_010278403.1">
    <property type="nucleotide sequence ID" value="XM_010280101.2"/>
</dbReference>
<dbReference type="AlphaFoldDB" id="A0A1U8BEJ7"/>
<dbReference type="OrthoDB" id="1896853at2759"/>
<evidence type="ECO:0000259" key="4">
    <source>
        <dbReference type="PROSITE" id="PS51038"/>
    </source>
</evidence>
<dbReference type="RefSeq" id="XP_010278401.1">
    <property type="nucleotide sequence ID" value="XM_010280099.2"/>
</dbReference>
<dbReference type="Pfam" id="PF01426">
    <property type="entry name" value="BAH"/>
    <property type="match status" value="1"/>
</dbReference>
<evidence type="ECO:0000313" key="5">
    <source>
        <dbReference type="Proteomes" id="UP000189703"/>
    </source>
</evidence>
<dbReference type="Gene3D" id="2.30.30.490">
    <property type="match status" value="1"/>
</dbReference>
<proteinExistence type="predicted"/>
<evidence type="ECO:0000313" key="7">
    <source>
        <dbReference type="RefSeq" id="XP_010278400.1"/>
    </source>
</evidence>
<feature type="domain" description="RRM" evidence="3">
    <location>
        <begin position="465"/>
        <end position="548"/>
    </location>
</feature>
<dbReference type="RefSeq" id="XP_010278407.1">
    <property type="nucleotide sequence ID" value="XM_010280105.2"/>
</dbReference>
<evidence type="ECO:0000256" key="1">
    <source>
        <dbReference type="PROSITE-ProRule" id="PRU00176"/>
    </source>
</evidence>
<dbReference type="eggNOG" id="ENOG502QSH0">
    <property type="taxonomic scope" value="Eukaryota"/>
</dbReference>
<dbReference type="OMA" id="KIWQQNQ"/>
<dbReference type="GO" id="GO:0003723">
    <property type="term" value="F:RNA binding"/>
    <property type="evidence" value="ECO:0000318"/>
    <property type="project" value="GO_Central"/>
</dbReference>
<dbReference type="RefSeq" id="XP_010278408.1">
    <property type="nucleotide sequence ID" value="XM_010280106.2"/>
</dbReference>
<evidence type="ECO:0000259" key="3">
    <source>
        <dbReference type="PROSITE" id="PS50102"/>
    </source>
</evidence>
<dbReference type="STRING" id="4432.A0A1U8BEJ7"/>
<dbReference type="Gene3D" id="3.30.70.330">
    <property type="match status" value="1"/>
</dbReference>
<dbReference type="Proteomes" id="UP000189703">
    <property type="component" value="Unplaced"/>
</dbReference>
<dbReference type="KEGG" id="nnu:104612620"/>
<sequence>MPAMSQPEDATDLENYEFKWGKKRGLGGKRKEVRFYESFTFDGVDYSLYDCVYLYKEGEPEPYIGKLMKIWEQPDHKKKIKVLWFFRPIEILNYIGDNMTVHDKEIFLASGEGVGLANVNPLEVIAGKCNVVCTSEDPRNPQPSNEELEMADYIFHRTFDVGNYKISDKMDDKVGGIEVRFIFNKKEVQGSSNIPKHVAEQIKENGRVVVGDEASKSFSKQNSVPIENVNAVDTPTCSVAKGDAQLELPWANEEPLSGEKAAPGVVTEAKESAPSGVRQEKVLKRFKANYEKDGKGSDIPSQVEDKERPISAKGVGELDRPSKKAKLDTDTKLEEQQAYLSSLLATGKERSGNISQKLAVDSEDDGVKVSLKADSASEDKSKSKLVKESVVQDKGHSKKVKPDGKTTKISNGVLPKAASAHPPEKDIKTDARLLEVTRRPNADRSKWFKALPWEERMKTAHEQETLVLLQNLDPAYTSAEIEDIIWHGFRENCTAKVVQHTSASSPHSGQAFVIFKTREAAEMAIRKLDEGCLMLPNGRPLIGSRVNPVLQRKRSAFVGHLFIDKVRLQMPREDMKRAISTSHCSQPNTIEYEMAMEWRLLQTRVDIWWKELYKQQVVELRKVENNLKFK</sequence>
<dbReference type="PANTHER" id="PTHR47073:SF2">
    <property type="entry name" value="PROTEIN ANTI-SILENCING 1"/>
    <property type="match status" value="1"/>
</dbReference>
<keyword evidence="1" id="KW-0694">RNA-binding</keyword>
<evidence type="ECO:0000313" key="10">
    <source>
        <dbReference type="RefSeq" id="XP_010278403.1"/>
    </source>
</evidence>
<dbReference type="InterPro" id="IPR000504">
    <property type="entry name" value="RRM_dom"/>
</dbReference>
<feature type="region of interest" description="Disordered" evidence="2">
    <location>
        <begin position="291"/>
        <end position="332"/>
    </location>
</feature>
<dbReference type="GO" id="GO:0003682">
    <property type="term" value="F:chromatin binding"/>
    <property type="evidence" value="ECO:0007669"/>
    <property type="project" value="InterPro"/>
</dbReference>
<keyword evidence="5" id="KW-1185">Reference proteome</keyword>
<dbReference type="RefSeq" id="XP_010278400.1">
    <property type="nucleotide sequence ID" value="XM_010280098.2"/>
</dbReference>
<name>A0A1U8BEJ7_NELNU</name>
<dbReference type="InterPro" id="IPR012677">
    <property type="entry name" value="Nucleotide-bd_a/b_plait_sf"/>
</dbReference>
<evidence type="ECO:0000313" key="13">
    <source>
        <dbReference type="RefSeq" id="XP_010278408.1"/>
    </source>
</evidence>